<organism evidence="2 3">
    <name type="scientific">Dioscorea zingiberensis</name>
    <dbReference type="NCBI Taxonomy" id="325984"/>
    <lineage>
        <taxon>Eukaryota</taxon>
        <taxon>Viridiplantae</taxon>
        <taxon>Streptophyta</taxon>
        <taxon>Embryophyta</taxon>
        <taxon>Tracheophyta</taxon>
        <taxon>Spermatophyta</taxon>
        <taxon>Magnoliopsida</taxon>
        <taxon>Liliopsida</taxon>
        <taxon>Dioscoreales</taxon>
        <taxon>Dioscoreaceae</taxon>
        <taxon>Dioscorea</taxon>
    </lineage>
</organism>
<evidence type="ECO:0000313" key="3">
    <source>
        <dbReference type="Proteomes" id="UP001085076"/>
    </source>
</evidence>
<keyword evidence="1" id="KW-0732">Signal</keyword>
<proteinExistence type="predicted"/>
<accession>A0A9D5D1U1</accession>
<feature type="signal peptide" evidence="1">
    <location>
        <begin position="1"/>
        <end position="33"/>
    </location>
</feature>
<evidence type="ECO:0000256" key="1">
    <source>
        <dbReference type="SAM" id="SignalP"/>
    </source>
</evidence>
<name>A0A9D5D1U1_9LILI</name>
<evidence type="ECO:0000313" key="2">
    <source>
        <dbReference type="EMBL" id="KAJ0983576.1"/>
    </source>
</evidence>
<reference evidence="2" key="2">
    <citation type="journal article" date="2022" name="Hortic Res">
        <title>The genome of Dioscorea zingiberensis sheds light on the biosynthesis, origin and evolution of the medicinally important diosgenin saponins.</title>
        <authorList>
            <person name="Li Y."/>
            <person name="Tan C."/>
            <person name="Li Z."/>
            <person name="Guo J."/>
            <person name="Li S."/>
            <person name="Chen X."/>
            <person name="Wang C."/>
            <person name="Dai X."/>
            <person name="Yang H."/>
            <person name="Song W."/>
            <person name="Hou L."/>
            <person name="Xu J."/>
            <person name="Tong Z."/>
            <person name="Xu A."/>
            <person name="Yuan X."/>
            <person name="Wang W."/>
            <person name="Yang Q."/>
            <person name="Chen L."/>
            <person name="Sun Z."/>
            <person name="Wang K."/>
            <person name="Pan B."/>
            <person name="Chen J."/>
            <person name="Bao Y."/>
            <person name="Liu F."/>
            <person name="Qi X."/>
            <person name="Gang D.R."/>
            <person name="Wen J."/>
            <person name="Li J."/>
        </authorList>
    </citation>
    <scope>NUCLEOTIDE SEQUENCE</scope>
    <source>
        <strain evidence="2">Dzin_1.0</strain>
    </source>
</reference>
<sequence length="83" mass="9230">MLEKATRSNMHFPVEALWFFMLLFSVSVTLSPAADTIFPGKSLSGGQTLISNAGNFELGFFKPAGFELHDRYNRANEAARMVE</sequence>
<keyword evidence="3" id="KW-1185">Reference proteome</keyword>
<reference evidence="2" key="1">
    <citation type="submission" date="2021-03" db="EMBL/GenBank/DDBJ databases">
        <authorList>
            <person name="Li Z."/>
            <person name="Yang C."/>
        </authorList>
    </citation>
    <scope>NUCLEOTIDE SEQUENCE</scope>
    <source>
        <strain evidence="2">Dzin_1.0</strain>
        <tissue evidence="2">Leaf</tissue>
    </source>
</reference>
<gene>
    <name evidence="2" type="ORF">J5N97_011831</name>
</gene>
<dbReference type="InterPro" id="IPR036426">
    <property type="entry name" value="Bulb-type_lectin_dom_sf"/>
</dbReference>
<feature type="chain" id="PRO_5038395791" evidence="1">
    <location>
        <begin position="34"/>
        <end position="83"/>
    </location>
</feature>
<protein>
    <submittedName>
        <fullName evidence="2">Uncharacterized protein</fullName>
    </submittedName>
</protein>
<comment type="caution">
    <text evidence="2">The sequence shown here is derived from an EMBL/GenBank/DDBJ whole genome shotgun (WGS) entry which is preliminary data.</text>
</comment>
<dbReference type="OrthoDB" id="1936034at2759"/>
<dbReference type="Gene3D" id="2.90.10.10">
    <property type="entry name" value="Bulb-type lectin domain"/>
    <property type="match status" value="1"/>
</dbReference>
<dbReference type="AlphaFoldDB" id="A0A9D5D1U1"/>
<dbReference type="EMBL" id="JAGGNH010000002">
    <property type="protein sequence ID" value="KAJ0983576.1"/>
    <property type="molecule type" value="Genomic_DNA"/>
</dbReference>
<dbReference type="Proteomes" id="UP001085076">
    <property type="component" value="Miscellaneous, Linkage group lg02"/>
</dbReference>